<dbReference type="RefSeq" id="WP_153523134.1">
    <property type="nucleotide sequence ID" value="NZ_JBEPDZ010000013.1"/>
</dbReference>
<evidence type="ECO:0000313" key="7">
    <source>
        <dbReference type="Proteomes" id="UP000419138"/>
    </source>
</evidence>
<sequence>MPIRTDLRLAVATAVTASLTGGLLGLTTGTATAAVPAKAAAKPAKYADDFNGDGYRDYAFDNRSNGVVVTYGTASGPGTKTFTFDQDSPGIPGSRTGNDGFGWAIANADFNSDGYADLAVSDPGEKVGKHKSRGMVVIVWGSKSGLGSKASSLAVKSPWEHQRFGRHLATGDFSGDGKPDLALTDTWSVHIYRGGFSSKTGATGKVSTFDRQHDHMLEATALAAGKVDKDKATDLYVIGVGYRNDRHTSGTWFLKGGSTIKPGKAATYNSSAPNYRATGVVADFDKDGYGDLAVSDLPYKKDSGAVVVLRGGKDGPGTSYRLTQDTAGVATAAASGDWFGYALSAGDTNRDGYPDLGVGTFETLGKLRSAGGAHVLHGGKKGLTGKDSRWFTRATIGVPGEAREGGLFGEGVRLRDFDRDGDADLLISGDSFAGEYDGTLLGGSPLGVTTGQIREVGITAQFPQ</sequence>
<keyword evidence="1 5" id="KW-0732">Signal</keyword>
<feature type="signal peptide" evidence="5">
    <location>
        <begin position="1"/>
        <end position="33"/>
    </location>
</feature>
<accession>A0A646KG91</accession>
<keyword evidence="2" id="KW-0677">Repeat</keyword>
<keyword evidence="4" id="KW-0325">Glycoprotein</keyword>
<comment type="caution">
    <text evidence="6">The sequence shown here is derived from an EMBL/GenBank/DDBJ whole genome shotgun (WGS) entry which is preliminary data.</text>
</comment>
<evidence type="ECO:0000256" key="5">
    <source>
        <dbReference type="SAM" id="SignalP"/>
    </source>
</evidence>
<dbReference type="AlphaFoldDB" id="A0A646KG91"/>
<dbReference type="SMART" id="SM00191">
    <property type="entry name" value="Int_alpha"/>
    <property type="match status" value="4"/>
</dbReference>
<evidence type="ECO:0000256" key="3">
    <source>
        <dbReference type="ARBA" id="ARBA00022801"/>
    </source>
</evidence>
<dbReference type="EMBL" id="VCLA01000120">
    <property type="protein sequence ID" value="MQT01302.1"/>
    <property type="molecule type" value="Genomic_DNA"/>
</dbReference>
<keyword evidence="3" id="KW-0378">Hydrolase</keyword>
<dbReference type="InterPro" id="IPR013519">
    <property type="entry name" value="Int_alpha_beta-p"/>
</dbReference>
<name>A0A646KG91_STRJU</name>
<dbReference type="PANTHER" id="PTHR23221:SF7">
    <property type="entry name" value="PHOSPHATIDYLINOSITOL-GLYCAN-SPECIFIC PHOSPHOLIPASE D"/>
    <property type="match status" value="1"/>
</dbReference>
<keyword evidence="7" id="KW-1185">Reference proteome</keyword>
<protein>
    <submittedName>
        <fullName evidence="6">VCBS repeat-containing protein</fullName>
    </submittedName>
</protein>
<reference evidence="6 7" key="1">
    <citation type="submission" date="2019-05" db="EMBL/GenBank/DDBJ databases">
        <title>Comparative genomics and metabolomics analyses of clavulanic acid producing Streptomyces species provides insight into specialized metabolism and evolution of beta-lactam biosynthetic gene clusters.</title>
        <authorList>
            <person name="Moore M.A."/>
            <person name="Cruz-Morales P."/>
            <person name="Barona Gomez F."/>
            <person name="Kapil T."/>
        </authorList>
    </citation>
    <scope>NUCLEOTIDE SEQUENCE [LARGE SCALE GENOMIC DNA]</scope>
    <source>
        <strain evidence="6 7">NRRL 5741</strain>
    </source>
</reference>
<feature type="chain" id="PRO_5024794185" evidence="5">
    <location>
        <begin position="34"/>
        <end position="464"/>
    </location>
</feature>
<evidence type="ECO:0000313" key="6">
    <source>
        <dbReference type="EMBL" id="MQT01302.1"/>
    </source>
</evidence>
<dbReference type="PROSITE" id="PS51470">
    <property type="entry name" value="FG_GAP"/>
    <property type="match status" value="2"/>
</dbReference>
<dbReference type="InterPro" id="IPR028994">
    <property type="entry name" value="Integrin_alpha_N"/>
</dbReference>
<proteinExistence type="predicted"/>
<dbReference type="OrthoDB" id="9815928at2"/>
<dbReference type="Gene3D" id="2.130.10.130">
    <property type="entry name" value="Integrin alpha, N-terminal"/>
    <property type="match status" value="3"/>
</dbReference>
<evidence type="ECO:0000256" key="1">
    <source>
        <dbReference type="ARBA" id="ARBA00022729"/>
    </source>
</evidence>
<dbReference type="PANTHER" id="PTHR23221">
    <property type="entry name" value="GLYCOSYLPHOSPHATIDYLINOSITOL PHOSPHOLIPASE D"/>
    <property type="match status" value="1"/>
</dbReference>
<dbReference type="Proteomes" id="UP000419138">
    <property type="component" value="Unassembled WGS sequence"/>
</dbReference>
<evidence type="ECO:0000256" key="2">
    <source>
        <dbReference type="ARBA" id="ARBA00022737"/>
    </source>
</evidence>
<organism evidence="6 7">
    <name type="scientific">Streptomyces jumonjinensis</name>
    <dbReference type="NCBI Taxonomy" id="1945"/>
    <lineage>
        <taxon>Bacteria</taxon>
        <taxon>Bacillati</taxon>
        <taxon>Actinomycetota</taxon>
        <taxon>Actinomycetes</taxon>
        <taxon>Kitasatosporales</taxon>
        <taxon>Streptomycetaceae</taxon>
        <taxon>Streptomyces</taxon>
    </lineage>
</organism>
<dbReference type="InterPro" id="IPR013517">
    <property type="entry name" value="FG-GAP"/>
</dbReference>
<gene>
    <name evidence="6" type="ORF">FF041_14035</name>
</gene>
<dbReference type="GO" id="GO:0016787">
    <property type="term" value="F:hydrolase activity"/>
    <property type="evidence" value="ECO:0007669"/>
    <property type="project" value="UniProtKB-KW"/>
</dbReference>
<dbReference type="Pfam" id="PF01839">
    <property type="entry name" value="FG-GAP"/>
    <property type="match status" value="2"/>
</dbReference>
<dbReference type="SUPFAM" id="SSF69318">
    <property type="entry name" value="Integrin alpha N-terminal domain"/>
    <property type="match status" value="1"/>
</dbReference>
<evidence type="ECO:0000256" key="4">
    <source>
        <dbReference type="ARBA" id="ARBA00023180"/>
    </source>
</evidence>